<feature type="transmembrane region" description="Helical" evidence="1">
    <location>
        <begin position="12"/>
        <end position="34"/>
    </location>
</feature>
<dbReference type="Pfam" id="PF01970">
    <property type="entry name" value="TctA"/>
    <property type="match status" value="1"/>
</dbReference>
<dbReference type="AlphaFoldDB" id="A0A1A9F043"/>
<gene>
    <name evidence="3" type="ORF">A8C75_14505</name>
</gene>
<reference evidence="3 4" key="2">
    <citation type="journal article" date="2018" name="Int. J. Syst. Evol. Microbiol.">
        <title>Marinobacterium aestuarii sp. nov., a benzene-degrading marine bacterium isolated from estuary sediment.</title>
        <authorList>
            <person name="Bae S.S."/>
            <person name="Jung J."/>
            <person name="Chung D."/>
            <person name="Baek K."/>
        </authorList>
    </citation>
    <scope>NUCLEOTIDE SEQUENCE [LARGE SCALE GENOMIC DNA]</scope>
    <source>
        <strain evidence="3 4">ST58-10</strain>
    </source>
</reference>
<keyword evidence="4" id="KW-1185">Reference proteome</keyword>
<reference evidence="4" key="1">
    <citation type="submission" date="2016-05" db="EMBL/GenBank/DDBJ databases">
        <authorList>
            <person name="Baek K."/>
            <person name="Yang S.-J."/>
        </authorList>
    </citation>
    <scope>NUCLEOTIDE SEQUENCE [LARGE SCALE GENOMIC DNA]</scope>
    <source>
        <strain evidence="4">ST58-10</strain>
    </source>
</reference>
<dbReference type="KEGG" id="mars:A8C75_14505"/>
<dbReference type="EMBL" id="CP015839">
    <property type="protein sequence ID" value="ANG63566.1"/>
    <property type="molecule type" value="Genomic_DNA"/>
</dbReference>
<dbReference type="PANTHER" id="PTHR35342">
    <property type="entry name" value="TRICARBOXYLIC TRANSPORT PROTEIN"/>
    <property type="match status" value="1"/>
</dbReference>
<feature type="transmembrane region" description="Helical" evidence="1">
    <location>
        <begin position="389"/>
        <end position="415"/>
    </location>
</feature>
<feature type="domain" description="DUF112" evidence="2">
    <location>
        <begin position="18"/>
        <end position="437"/>
    </location>
</feature>
<dbReference type="RefSeq" id="WP_067383811.1">
    <property type="nucleotide sequence ID" value="NZ_CP015839.1"/>
</dbReference>
<feature type="transmembrane region" description="Helical" evidence="1">
    <location>
        <begin position="318"/>
        <end position="341"/>
    </location>
</feature>
<keyword evidence="1" id="KW-0472">Membrane</keyword>
<dbReference type="STRING" id="1821621.A8C75_14505"/>
<protein>
    <submittedName>
        <fullName evidence="3">TRAP transporter</fullName>
    </submittedName>
</protein>
<dbReference type="OrthoDB" id="9781349at2"/>
<organism evidence="3 4">
    <name type="scientific">Marinobacterium aestuarii</name>
    <dbReference type="NCBI Taxonomy" id="1821621"/>
    <lineage>
        <taxon>Bacteria</taxon>
        <taxon>Pseudomonadati</taxon>
        <taxon>Pseudomonadota</taxon>
        <taxon>Gammaproteobacteria</taxon>
        <taxon>Oceanospirillales</taxon>
        <taxon>Oceanospirillaceae</taxon>
        <taxon>Marinobacterium</taxon>
    </lineage>
</organism>
<evidence type="ECO:0000313" key="4">
    <source>
        <dbReference type="Proteomes" id="UP000078070"/>
    </source>
</evidence>
<feature type="transmembrane region" description="Helical" evidence="1">
    <location>
        <begin position="148"/>
        <end position="181"/>
    </location>
</feature>
<evidence type="ECO:0000256" key="1">
    <source>
        <dbReference type="SAM" id="Phobius"/>
    </source>
</evidence>
<dbReference type="InterPro" id="IPR002823">
    <property type="entry name" value="DUF112_TM"/>
</dbReference>
<feature type="transmembrane region" description="Helical" evidence="1">
    <location>
        <begin position="201"/>
        <end position="219"/>
    </location>
</feature>
<sequence length="508" mass="52623">MIQALMSGLDLMLTPLTLGLTVLGVVFGLIVGALPGLGPLMGIVLMLPVAITLPPVAAMGFLIAIAVGGSCGGSISAILLRIPGTPLAAATLLDGYPMAQNGRAADATGIAISASALGGLFGGVVLIFFSPLLASFASRFAPPEYTMLALTGLIAIAVVSEGSLLKGLIVGAMGLLIATIGTDEFSTGYRFTFGSYDMLNGFHIVAIVVGVFAISEMAFQVAAGGLNDRPTVGAVRPSFRTFFLTLKHWVNLIRSSAIGGFFGALPGAGGTISSFAAYAAASAMAKPEEGYGKGAEGGVVATESANNATVGGSLVPSLALGVPGDACSAVLIGALLILGFYPGPQMFEQQPEIVGGVFLVYLFSNVALLFVGILATPVFVWVLRLKKSYLIPVVLLLCAIGTFALQASVFDLWVMLGFGMLGILLRLGNYPLAPLVIGAILGPLLENSLRRSLLISREGFWIFLDRPVAATLVVVNVLLILGAIWMGYRRRQLKKRMQELDNTVARGA</sequence>
<accession>A0A1A9F043</accession>
<keyword evidence="1" id="KW-1133">Transmembrane helix</keyword>
<evidence type="ECO:0000313" key="3">
    <source>
        <dbReference type="EMBL" id="ANG63566.1"/>
    </source>
</evidence>
<dbReference type="PANTHER" id="PTHR35342:SF5">
    <property type="entry name" value="TRICARBOXYLIC TRANSPORT PROTEIN"/>
    <property type="match status" value="1"/>
</dbReference>
<feature type="transmembrane region" description="Helical" evidence="1">
    <location>
        <begin position="427"/>
        <end position="445"/>
    </location>
</feature>
<proteinExistence type="predicted"/>
<feature type="transmembrane region" description="Helical" evidence="1">
    <location>
        <begin position="40"/>
        <end position="66"/>
    </location>
</feature>
<feature type="transmembrane region" description="Helical" evidence="1">
    <location>
        <begin position="353"/>
        <end position="383"/>
    </location>
</feature>
<feature type="transmembrane region" description="Helical" evidence="1">
    <location>
        <begin position="257"/>
        <end position="281"/>
    </location>
</feature>
<evidence type="ECO:0000259" key="2">
    <source>
        <dbReference type="Pfam" id="PF01970"/>
    </source>
</evidence>
<keyword evidence="1" id="KW-0812">Transmembrane</keyword>
<feature type="transmembrane region" description="Helical" evidence="1">
    <location>
        <begin position="110"/>
        <end position="136"/>
    </location>
</feature>
<name>A0A1A9F043_9GAMM</name>
<dbReference type="Proteomes" id="UP000078070">
    <property type="component" value="Chromosome"/>
</dbReference>
<feature type="transmembrane region" description="Helical" evidence="1">
    <location>
        <begin position="468"/>
        <end position="488"/>
    </location>
</feature>